<dbReference type="Pfam" id="PF02515">
    <property type="entry name" value="CoA_transf_3"/>
    <property type="match status" value="1"/>
</dbReference>
<gene>
    <name evidence="2" type="ORF">J2S00_000978</name>
</gene>
<dbReference type="InterPro" id="IPR050483">
    <property type="entry name" value="CoA-transferase_III_domain"/>
</dbReference>
<evidence type="ECO:0000313" key="2">
    <source>
        <dbReference type="EMBL" id="MDQ0338194.1"/>
    </source>
</evidence>
<dbReference type="PANTHER" id="PTHR48207">
    <property type="entry name" value="SUCCINATE--HYDROXYMETHYLGLUTARATE COA-TRANSFERASE"/>
    <property type="match status" value="1"/>
</dbReference>
<dbReference type="Gene3D" id="3.40.50.10540">
    <property type="entry name" value="Crotonobetainyl-coa:carnitine coa-transferase, domain 1"/>
    <property type="match status" value="1"/>
</dbReference>
<reference evidence="2 3" key="1">
    <citation type="submission" date="2023-07" db="EMBL/GenBank/DDBJ databases">
        <title>Genomic Encyclopedia of Type Strains, Phase IV (KMG-IV): sequencing the most valuable type-strain genomes for metagenomic binning, comparative biology and taxonomic classification.</title>
        <authorList>
            <person name="Goeker M."/>
        </authorList>
    </citation>
    <scope>NUCLEOTIDE SEQUENCE [LARGE SCALE GENOMIC DNA]</scope>
    <source>
        <strain evidence="2 3">DSM 17740</strain>
    </source>
</reference>
<dbReference type="PANTHER" id="PTHR48207:SF3">
    <property type="entry name" value="SUCCINATE--HYDROXYMETHYLGLUTARATE COA-TRANSFERASE"/>
    <property type="match status" value="1"/>
</dbReference>
<accession>A0ABU0CQM1</accession>
<comment type="caution">
    <text evidence="2">The sequence shown here is derived from an EMBL/GenBank/DDBJ whole genome shotgun (WGS) entry which is preliminary data.</text>
</comment>
<sequence>MKALHKMKIVDVTQVMAGPYCTMVLGDLGAEVIKVEKYPKGDDTRDMGPYVNGESYCYMMINRNKKGIRLNLKKEQGKEILLKLVETADVFVENFRPGVTKKLGIDYDTLRKINPGLIYCSISGYGQTGPYSHKGGFDIMAQGMSGIMSMTGEKDGGPCKVGIAIHDIAASMTAVYNILAAYIHKLETGQGQYIDVSLVESGLAWTIWEAAAYFGAGEVPQRTGTRHRVSAPYQGIKTKDGYVLVGAANQRTWENFCKLVVNKPEWIEDPRFVTNQDRQKHVDELEKLIEEIFVNETTEYWVTKMEQAGVPGGPILTYDQTLNNEHILSRNMVEEVEHPVAGTIKMLGIPAKLSGTPGTIHRPAPTLGQHTEEVLKELNFSGEEIARLKKDEVI</sequence>
<dbReference type="InterPro" id="IPR003673">
    <property type="entry name" value="CoA-Trfase_fam_III"/>
</dbReference>
<organism evidence="2 3">
    <name type="scientific">Caldalkalibacillus uzonensis</name>
    <dbReference type="NCBI Taxonomy" id="353224"/>
    <lineage>
        <taxon>Bacteria</taxon>
        <taxon>Bacillati</taxon>
        <taxon>Bacillota</taxon>
        <taxon>Bacilli</taxon>
        <taxon>Bacillales</taxon>
        <taxon>Bacillaceae</taxon>
        <taxon>Caldalkalibacillus</taxon>
    </lineage>
</organism>
<protein>
    <submittedName>
        <fullName evidence="2">Crotonobetainyl-CoA:carnitine CoA-transferase CaiB-like acyl-CoA transferase</fullName>
    </submittedName>
</protein>
<keyword evidence="1" id="KW-0808">Transferase</keyword>
<dbReference type="Gene3D" id="3.30.1540.10">
    <property type="entry name" value="formyl-coa transferase, domain 3"/>
    <property type="match status" value="1"/>
</dbReference>
<dbReference type="Proteomes" id="UP001232445">
    <property type="component" value="Unassembled WGS sequence"/>
</dbReference>
<name>A0ABU0CQM1_9BACI</name>
<dbReference type="SUPFAM" id="SSF89796">
    <property type="entry name" value="CoA-transferase family III (CaiB/BaiF)"/>
    <property type="match status" value="1"/>
</dbReference>
<dbReference type="RefSeq" id="WP_307336159.1">
    <property type="nucleotide sequence ID" value="NZ_JAUSUQ010000003.1"/>
</dbReference>
<dbReference type="InterPro" id="IPR044855">
    <property type="entry name" value="CoA-Trfase_III_dom3_sf"/>
</dbReference>
<evidence type="ECO:0000313" key="3">
    <source>
        <dbReference type="Proteomes" id="UP001232445"/>
    </source>
</evidence>
<dbReference type="EMBL" id="JAUSUQ010000003">
    <property type="protein sequence ID" value="MDQ0338194.1"/>
    <property type="molecule type" value="Genomic_DNA"/>
</dbReference>
<evidence type="ECO:0000256" key="1">
    <source>
        <dbReference type="ARBA" id="ARBA00022679"/>
    </source>
</evidence>
<keyword evidence="3" id="KW-1185">Reference proteome</keyword>
<dbReference type="InterPro" id="IPR023606">
    <property type="entry name" value="CoA-Trfase_III_dom_1_sf"/>
</dbReference>
<proteinExistence type="predicted"/>